<comment type="caution">
    <text evidence="3">The sequence shown here is derived from an EMBL/GenBank/DDBJ whole genome shotgun (WGS) entry which is preliminary data.</text>
</comment>
<keyword evidence="1" id="KW-0732">Signal</keyword>
<evidence type="ECO:0000313" key="4">
    <source>
        <dbReference type="Proteomes" id="UP001153642"/>
    </source>
</evidence>
<dbReference type="Proteomes" id="UP001153642">
    <property type="component" value="Unassembled WGS sequence"/>
</dbReference>
<reference evidence="3" key="1">
    <citation type="submission" date="2022-11" db="EMBL/GenBank/DDBJ databases">
        <title>High-quality draft genome sequence of Galbibacter sp. strain CMA-7.</title>
        <authorList>
            <person name="Wei L."/>
            <person name="Dong C."/>
            <person name="Shao Z."/>
        </authorList>
    </citation>
    <scope>NUCLEOTIDE SEQUENCE</scope>
    <source>
        <strain evidence="3">CMA-7</strain>
    </source>
</reference>
<dbReference type="InterPro" id="IPR000073">
    <property type="entry name" value="AB_hydrolase_1"/>
</dbReference>
<sequence length="321" mass="36187">MKLLVKVTLLGVFLLLMACHQSSKTKSMASKEMDKQPVERELKPRIIKVNGVNLHYVEKGKGNPVVFVHGAFGDYRTFHNQMGDFSHKYRAISYSRRYYHPNNIPIDSISDFSKVNIDDLASFIQSLSTVPVHLVGHSSGAWIALQTTIQHPELIKTLTLGEPPAFELLIGDPKRDSIMNIFQTDYQRAIKAYSQNEDKKGTKLFLEMATGDAHFFDNLPVFDQKIIMDNIAERKASLLAQSRKADPVPLHCSDIKNIRVPVLLVGGGESPGWVGYIMDKLEACIENKNRVILPNTTHGLEYQNPEAFNRAVLQFIGEHEK</sequence>
<dbReference type="PANTHER" id="PTHR43329">
    <property type="entry name" value="EPOXIDE HYDROLASE"/>
    <property type="match status" value="1"/>
</dbReference>
<evidence type="ECO:0000259" key="2">
    <source>
        <dbReference type="Pfam" id="PF12697"/>
    </source>
</evidence>
<keyword evidence="3" id="KW-0378">Hydrolase</keyword>
<dbReference type="PROSITE" id="PS51257">
    <property type="entry name" value="PROKAR_LIPOPROTEIN"/>
    <property type="match status" value="1"/>
</dbReference>
<proteinExistence type="predicted"/>
<dbReference type="SUPFAM" id="SSF53474">
    <property type="entry name" value="alpha/beta-Hydrolases"/>
    <property type="match status" value="1"/>
</dbReference>
<gene>
    <name evidence="3" type="ORF">OSR52_15070</name>
</gene>
<accession>A0ABT6FV95</accession>
<protein>
    <submittedName>
        <fullName evidence="3">Alpha/beta hydrolase</fullName>
    </submittedName>
</protein>
<keyword evidence="4" id="KW-1185">Reference proteome</keyword>
<feature type="domain" description="AB hydrolase-1" evidence="2">
    <location>
        <begin position="65"/>
        <end position="311"/>
    </location>
</feature>
<feature type="signal peptide" evidence="1">
    <location>
        <begin position="1"/>
        <end position="18"/>
    </location>
</feature>
<evidence type="ECO:0000256" key="1">
    <source>
        <dbReference type="SAM" id="SignalP"/>
    </source>
</evidence>
<dbReference type="Pfam" id="PF12697">
    <property type="entry name" value="Abhydrolase_6"/>
    <property type="match status" value="1"/>
</dbReference>
<dbReference type="EMBL" id="JAPMUA010000006">
    <property type="protein sequence ID" value="MDG3587194.1"/>
    <property type="molecule type" value="Genomic_DNA"/>
</dbReference>
<dbReference type="RefSeq" id="WP_277901095.1">
    <property type="nucleotide sequence ID" value="NZ_JAPMUA010000006.1"/>
</dbReference>
<organism evidence="3 4">
    <name type="scientific">Galbibacter pacificus</name>
    <dbReference type="NCBI Taxonomy" id="2996052"/>
    <lineage>
        <taxon>Bacteria</taxon>
        <taxon>Pseudomonadati</taxon>
        <taxon>Bacteroidota</taxon>
        <taxon>Flavobacteriia</taxon>
        <taxon>Flavobacteriales</taxon>
        <taxon>Flavobacteriaceae</taxon>
        <taxon>Galbibacter</taxon>
    </lineage>
</organism>
<feature type="chain" id="PRO_5046825358" evidence="1">
    <location>
        <begin position="19"/>
        <end position="321"/>
    </location>
</feature>
<dbReference type="GO" id="GO:0016787">
    <property type="term" value="F:hydrolase activity"/>
    <property type="evidence" value="ECO:0007669"/>
    <property type="project" value="UniProtKB-KW"/>
</dbReference>
<dbReference type="InterPro" id="IPR029058">
    <property type="entry name" value="AB_hydrolase_fold"/>
</dbReference>
<name>A0ABT6FV95_9FLAO</name>
<evidence type="ECO:0000313" key="3">
    <source>
        <dbReference type="EMBL" id="MDG3587194.1"/>
    </source>
</evidence>
<dbReference type="Gene3D" id="3.40.50.1820">
    <property type="entry name" value="alpha/beta hydrolase"/>
    <property type="match status" value="1"/>
</dbReference>